<dbReference type="Gene3D" id="3.30.40.10">
    <property type="entry name" value="Zinc/RING finger domain, C3HC4 (zinc finger)"/>
    <property type="match status" value="1"/>
</dbReference>
<reference evidence="1 2" key="1">
    <citation type="submission" date="2016-02" db="EMBL/GenBank/DDBJ databases">
        <title>Discovery of a natural microsporidian pathogen with a broad tissue tropism in Caenorhabditis elegans.</title>
        <authorList>
            <person name="Luallen R.J."/>
            <person name="Reinke A.W."/>
            <person name="Tong L."/>
            <person name="Botts M.R."/>
            <person name="Felix M.-A."/>
            <person name="Troemel E.R."/>
        </authorList>
    </citation>
    <scope>NUCLEOTIDE SEQUENCE [LARGE SCALE GENOMIC DNA]</scope>
    <source>
        <strain evidence="1 2">JUm2807</strain>
    </source>
</reference>
<dbReference type="AlphaFoldDB" id="A0A177EID0"/>
<sequence length="541" mass="60085">MLSRCITKALHANTPQDAKHILRGAIVGLLLGLAWCVKCLEYLQSPHTEQTISLFAKCNFDLATVMINTVAHIRKTQPSSEPLHLHQCTLADIPNDLVEGMEFGQFRLCGGCQVDSKVPLSEMVVWKFFNALGTLRTSYLAITNLQICAGNMPSAPGRVTKVKASKLGLYNVDIGYLHWIIRQMDLSESSLTIYLSWLTTVVSLEFLDAINCKEIYSLYMKHLPALGSIDCNVLRNGRVKNRLIFKNVSRLVAASPETLCGIGKKRWLVMGCNKALWERIAPFCKKGEEIAQLDLVFIYNKDVKPACRVNTNCPNTTVQNLGIRLAYPNNFLGKQDGLNMLAWIANSFTALVHIDVRVRGSDFLAFYLRNTFFDIKTLPFLLMLSIDSIACNLVGQLGHLPPMLGLSLSACSDWVVGEVKDSWDPSSIALAEQLTQVCPDFFSSISGRNTDPTCPICLYMPGSSEGSCVGQAPTHFCVLDAGRHMVCNLCFVHLVQGSIRAKANMTCPLCREPIPWPVRVWVVDKKNITIHTLPPETPRHT</sequence>
<accession>A0A177EID0</accession>
<protein>
    <recommendedName>
        <fullName evidence="3">RING-type domain-containing protein</fullName>
    </recommendedName>
</protein>
<keyword evidence="2" id="KW-1185">Reference proteome</keyword>
<dbReference type="VEuPathDB" id="MicrosporidiaDB:NEDG_00198"/>
<organism evidence="1 2">
    <name type="scientific">Nematocida displodere</name>
    <dbReference type="NCBI Taxonomy" id="1805483"/>
    <lineage>
        <taxon>Eukaryota</taxon>
        <taxon>Fungi</taxon>
        <taxon>Fungi incertae sedis</taxon>
        <taxon>Microsporidia</taxon>
        <taxon>Nematocida</taxon>
    </lineage>
</organism>
<evidence type="ECO:0008006" key="3">
    <source>
        <dbReference type="Google" id="ProtNLM"/>
    </source>
</evidence>
<proteinExistence type="predicted"/>
<comment type="caution">
    <text evidence="1">The sequence shown here is derived from an EMBL/GenBank/DDBJ whole genome shotgun (WGS) entry which is preliminary data.</text>
</comment>
<evidence type="ECO:0000313" key="1">
    <source>
        <dbReference type="EMBL" id="OAG31723.1"/>
    </source>
</evidence>
<evidence type="ECO:0000313" key="2">
    <source>
        <dbReference type="Proteomes" id="UP000185944"/>
    </source>
</evidence>
<dbReference type="GeneID" id="93646548"/>
<gene>
    <name evidence="1" type="ORF">NEDG_00198</name>
</gene>
<dbReference type="RefSeq" id="XP_067545324.1">
    <property type="nucleotide sequence ID" value="XM_067687616.1"/>
</dbReference>
<dbReference type="Proteomes" id="UP000185944">
    <property type="component" value="Unassembled WGS sequence"/>
</dbReference>
<name>A0A177EID0_9MICR</name>
<dbReference type="InterPro" id="IPR013083">
    <property type="entry name" value="Znf_RING/FYVE/PHD"/>
</dbReference>
<dbReference type="EMBL" id="LTDL01000014">
    <property type="protein sequence ID" value="OAG31723.1"/>
    <property type="molecule type" value="Genomic_DNA"/>
</dbReference>